<feature type="transmembrane region" description="Helical" evidence="8">
    <location>
        <begin position="358"/>
        <end position="383"/>
    </location>
</feature>
<evidence type="ECO:0000256" key="6">
    <source>
        <dbReference type="ARBA" id="ARBA00023136"/>
    </source>
</evidence>
<evidence type="ECO:0000256" key="1">
    <source>
        <dbReference type="ARBA" id="ARBA00004651"/>
    </source>
</evidence>
<protein>
    <submittedName>
        <fullName evidence="10">Sugar porter (SP) family MFS transporter</fullName>
    </submittedName>
</protein>
<dbReference type="SUPFAM" id="SSF103473">
    <property type="entry name" value="MFS general substrate transporter"/>
    <property type="match status" value="1"/>
</dbReference>
<feature type="transmembrane region" description="Helical" evidence="8">
    <location>
        <begin position="58"/>
        <end position="76"/>
    </location>
</feature>
<dbReference type="EMBL" id="VIVQ01000001">
    <property type="protein sequence ID" value="TWE13217.1"/>
    <property type="molecule type" value="Genomic_DNA"/>
</dbReference>
<sequence length="480" mass="51083">MTATTHPAPAPAGRPVSRTTLYLFGALGGILFGYDLGIISGVLPFIGKQWHLDSWDKGVVTASVSVGAVVGAAISAKVNLRFGRRHTIQAAALIVLVMTIFTSTAPSFHVLTLARFAVGIGIGLSSSTVPTYMSELAPARLRGGLGALNQIFIVLGILIAFITSYCLGEIGGDYGHWRWMMAGAAVPALVLLIGLQRLPETPRWLLTRGRDDEAAAVLLQAHGCQESADAELATLRAVIADTAATTRGRLRDLWRPMVRPMLIVAILLAAGQQLSGVNAINAYFPTMLISLGFATQAALLSGVLLGLSKFIFTAWVVFVVDKWGRKPLLLIGSILMAVTLAGAGFVSTTVHETDARGLLMLVLIIMYLVGYELGWGAVVWVMCSEVFPLRDRASGMAVASVVLWSFTGIVTAVFPLISAKSGLGLGGAMYLFAGVNVVLFLLVRWLVPETKGRSLEEIEIDLRHGKDVVTEHAQQVTPAA</sequence>
<feature type="transmembrane region" description="Helical" evidence="8">
    <location>
        <begin position="296"/>
        <end position="320"/>
    </location>
</feature>
<evidence type="ECO:0000259" key="9">
    <source>
        <dbReference type="PROSITE" id="PS50850"/>
    </source>
</evidence>
<accession>A0A561ECA2</accession>
<feature type="domain" description="Major facilitator superfamily (MFS) profile" evidence="9">
    <location>
        <begin position="21"/>
        <end position="451"/>
    </location>
</feature>
<evidence type="ECO:0000256" key="5">
    <source>
        <dbReference type="ARBA" id="ARBA00022989"/>
    </source>
</evidence>
<keyword evidence="11" id="KW-1185">Reference proteome</keyword>
<name>A0A561ECA2_9MICO</name>
<comment type="caution">
    <text evidence="10">The sequence shown here is derived from an EMBL/GenBank/DDBJ whole genome shotgun (WGS) entry which is preliminary data.</text>
</comment>
<feature type="transmembrane region" description="Helical" evidence="8">
    <location>
        <begin position="114"/>
        <end position="133"/>
    </location>
</feature>
<dbReference type="Pfam" id="PF00083">
    <property type="entry name" value="Sugar_tr"/>
    <property type="match status" value="1"/>
</dbReference>
<evidence type="ECO:0000256" key="4">
    <source>
        <dbReference type="ARBA" id="ARBA00022692"/>
    </source>
</evidence>
<dbReference type="InterPro" id="IPR005829">
    <property type="entry name" value="Sugar_transporter_CS"/>
</dbReference>
<dbReference type="PROSITE" id="PS00216">
    <property type="entry name" value="SUGAR_TRANSPORT_1"/>
    <property type="match status" value="1"/>
</dbReference>
<comment type="subcellular location">
    <subcellularLocation>
        <location evidence="1">Cell membrane</location>
        <topology evidence="1">Multi-pass membrane protein</topology>
    </subcellularLocation>
</comment>
<proteinExistence type="inferred from homology"/>
<keyword evidence="4 8" id="KW-0812">Transmembrane</keyword>
<dbReference type="InterPro" id="IPR003663">
    <property type="entry name" value="Sugar/inositol_transpt"/>
</dbReference>
<dbReference type="PANTHER" id="PTHR48020:SF12">
    <property type="entry name" value="PROTON MYO-INOSITOL COTRANSPORTER"/>
    <property type="match status" value="1"/>
</dbReference>
<feature type="transmembrane region" description="Helical" evidence="8">
    <location>
        <begin position="395"/>
        <end position="417"/>
    </location>
</feature>
<dbReference type="GO" id="GO:0022857">
    <property type="term" value="F:transmembrane transporter activity"/>
    <property type="evidence" value="ECO:0007669"/>
    <property type="project" value="InterPro"/>
</dbReference>
<feature type="transmembrane region" description="Helical" evidence="8">
    <location>
        <begin position="429"/>
        <end position="447"/>
    </location>
</feature>
<dbReference type="PRINTS" id="PR00171">
    <property type="entry name" value="SUGRTRNSPORT"/>
</dbReference>
<gene>
    <name evidence="10" type="ORF">BKA23_2046</name>
</gene>
<feature type="transmembrane region" description="Helical" evidence="8">
    <location>
        <begin position="327"/>
        <end position="346"/>
    </location>
</feature>
<keyword evidence="3 7" id="KW-0813">Transport</keyword>
<organism evidence="10 11">
    <name type="scientific">Rudaeicoccus suwonensis</name>
    <dbReference type="NCBI Taxonomy" id="657409"/>
    <lineage>
        <taxon>Bacteria</taxon>
        <taxon>Bacillati</taxon>
        <taxon>Actinomycetota</taxon>
        <taxon>Actinomycetes</taxon>
        <taxon>Micrococcales</taxon>
        <taxon>Dermacoccaceae</taxon>
        <taxon>Rudaeicoccus</taxon>
    </lineage>
</organism>
<keyword evidence="5 8" id="KW-1133">Transmembrane helix</keyword>
<evidence type="ECO:0000256" key="7">
    <source>
        <dbReference type="RuleBase" id="RU003346"/>
    </source>
</evidence>
<feature type="transmembrane region" description="Helical" evidence="8">
    <location>
        <begin position="261"/>
        <end position="284"/>
    </location>
</feature>
<feature type="transmembrane region" description="Helical" evidence="8">
    <location>
        <begin position="177"/>
        <end position="195"/>
    </location>
</feature>
<keyword evidence="6 8" id="KW-0472">Membrane</keyword>
<reference evidence="10 11" key="1">
    <citation type="submission" date="2019-06" db="EMBL/GenBank/DDBJ databases">
        <title>Sequencing the genomes of 1000 actinobacteria strains.</title>
        <authorList>
            <person name="Klenk H.-P."/>
        </authorList>
    </citation>
    <scope>NUCLEOTIDE SEQUENCE [LARGE SCALE GENOMIC DNA]</scope>
    <source>
        <strain evidence="10 11">DSM 19560</strain>
    </source>
</reference>
<feature type="transmembrane region" description="Helical" evidence="8">
    <location>
        <begin position="21"/>
        <end position="46"/>
    </location>
</feature>
<dbReference type="GO" id="GO:0005886">
    <property type="term" value="C:plasma membrane"/>
    <property type="evidence" value="ECO:0007669"/>
    <property type="project" value="UniProtKB-SubCell"/>
</dbReference>
<feature type="transmembrane region" description="Helical" evidence="8">
    <location>
        <begin position="145"/>
        <end position="165"/>
    </location>
</feature>
<evidence type="ECO:0000256" key="3">
    <source>
        <dbReference type="ARBA" id="ARBA00022448"/>
    </source>
</evidence>
<evidence type="ECO:0000313" key="10">
    <source>
        <dbReference type="EMBL" id="TWE13217.1"/>
    </source>
</evidence>
<dbReference type="Gene3D" id="1.20.1250.20">
    <property type="entry name" value="MFS general substrate transporter like domains"/>
    <property type="match status" value="2"/>
</dbReference>
<dbReference type="InterPro" id="IPR050814">
    <property type="entry name" value="Myo-inositol_Transporter"/>
</dbReference>
<dbReference type="PROSITE" id="PS50850">
    <property type="entry name" value="MFS"/>
    <property type="match status" value="1"/>
</dbReference>
<evidence type="ECO:0000256" key="8">
    <source>
        <dbReference type="SAM" id="Phobius"/>
    </source>
</evidence>
<dbReference type="InterPro" id="IPR005828">
    <property type="entry name" value="MFS_sugar_transport-like"/>
</dbReference>
<dbReference type="NCBIfam" id="TIGR00879">
    <property type="entry name" value="SP"/>
    <property type="match status" value="1"/>
</dbReference>
<evidence type="ECO:0000313" key="11">
    <source>
        <dbReference type="Proteomes" id="UP000318297"/>
    </source>
</evidence>
<dbReference type="InterPro" id="IPR036259">
    <property type="entry name" value="MFS_trans_sf"/>
</dbReference>
<comment type="similarity">
    <text evidence="2 7">Belongs to the major facilitator superfamily. Sugar transporter (TC 2.A.1.1) family.</text>
</comment>
<dbReference type="InterPro" id="IPR020846">
    <property type="entry name" value="MFS_dom"/>
</dbReference>
<dbReference type="RefSeq" id="WP_211841645.1">
    <property type="nucleotide sequence ID" value="NZ_VIVQ01000001.1"/>
</dbReference>
<feature type="transmembrane region" description="Helical" evidence="8">
    <location>
        <begin position="88"/>
        <end position="108"/>
    </location>
</feature>
<dbReference type="PANTHER" id="PTHR48020">
    <property type="entry name" value="PROTON MYO-INOSITOL COTRANSPORTER"/>
    <property type="match status" value="1"/>
</dbReference>
<evidence type="ECO:0000256" key="2">
    <source>
        <dbReference type="ARBA" id="ARBA00010992"/>
    </source>
</evidence>
<dbReference type="AlphaFoldDB" id="A0A561ECA2"/>
<dbReference type="Proteomes" id="UP000318297">
    <property type="component" value="Unassembled WGS sequence"/>
</dbReference>
<dbReference type="FunFam" id="1.20.1250.20:FF:000134">
    <property type="entry name" value="MFS sugar transporter protein"/>
    <property type="match status" value="1"/>
</dbReference>